<dbReference type="InterPro" id="IPR051448">
    <property type="entry name" value="CdaR-like_regulators"/>
</dbReference>
<dbReference type="Gene3D" id="1.10.10.2840">
    <property type="entry name" value="PucR C-terminal helix-turn-helix domain"/>
    <property type="match status" value="1"/>
</dbReference>
<evidence type="ECO:0000259" key="1">
    <source>
        <dbReference type="Pfam" id="PF13556"/>
    </source>
</evidence>
<reference evidence="2 3" key="1">
    <citation type="submission" date="2020-07" db="EMBL/GenBank/DDBJ databases">
        <title>Sequencing the genomes of 1000 actinobacteria strains.</title>
        <authorList>
            <person name="Klenk H.-P."/>
        </authorList>
    </citation>
    <scope>NUCLEOTIDE SEQUENCE [LARGE SCALE GENOMIC DNA]</scope>
    <source>
        <strain evidence="2 3">DSM 40398</strain>
    </source>
</reference>
<dbReference type="AlphaFoldDB" id="A0A7Y9JDQ8"/>
<dbReference type="InterPro" id="IPR042070">
    <property type="entry name" value="PucR_C-HTH_sf"/>
</dbReference>
<proteinExistence type="predicted"/>
<protein>
    <recommendedName>
        <fullName evidence="1">PucR C-terminal helix-turn-helix domain-containing protein</fullName>
    </recommendedName>
</protein>
<dbReference type="RefSeq" id="WP_179842185.1">
    <property type="nucleotide sequence ID" value="NZ_JACCBA010000001.1"/>
</dbReference>
<dbReference type="InterPro" id="IPR025736">
    <property type="entry name" value="PucR_C-HTH_dom"/>
</dbReference>
<feature type="domain" description="PucR C-terminal helix-turn-helix" evidence="1">
    <location>
        <begin position="463"/>
        <end position="521"/>
    </location>
</feature>
<name>A0A7Y9JDQ8_9ACTN</name>
<dbReference type="EMBL" id="JACCBA010000001">
    <property type="protein sequence ID" value="NYD44631.1"/>
    <property type="molecule type" value="Genomic_DNA"/>
</dbReference>
<sequence length="536" mass="57567">MRLSDLLAALRPDQLRAESVVRDGIAVVDDVVVHDPPQAVERGQVVLAVGVEASSAGARELAAEAGAAGAAAVVFRDSADEGPVETAREFGTSVLRAQPGLGWARLVTLLRTLISATTADPEARSERLAPSSVHGLADAIAVMVGGSVVLYDRAHRVIAYSVQDFEIDSVRRDTILGRQTPEQWIERFTADRSAYETFRNPGSVVRLDGYPGLRTRLRIAIWFEGEALGEISVAEGRQRLGAEAEAALSRAAELAVPFMLRHRLVEDTDRAARTRMARGLMYGDLGPGANAVAELGLGDRTGFVVVGFAGEEPSGGSSGLLGERILHLLSLQMSSIDPATVVVLCEGVYYALVPTPDENGRARLAARVKPALSQLERMGAVMRAAIGTWGPGLAGLPASRQMVDDLLQVARRSDVPHAVVTAEDLWPDLALLPVENAVGGAGFEPCAPLRRLIEHDAQQHTDYLTTLRVYLDEFGSVSKASERLVLHSNTLRHRLQRLGEISGLDLADPVQRLAVAVQLRVLRVRERVHGAEAQPE</sequence>
<dbReference type="PANTHER" id="PTHR33744:SF17">
    <property type="entry name" value="CONSERVED PROTEIN"/>
    <property type="match status" value="1"/>
</dbReference>
<dbReference type="PANTHER" id="PTHR33744">
    <property type="entry name" value="CARBOHYDRATE DIACID REGULATOR"/>
    <property type="match status" value="1"/>
</dbReference>
<gene>
    <name evidence="2" type="ORF">BJY14_000614</name>
</gene>
<evidence type="ECO:0000313" key="3">
    <source>
        <dbReference type="Proteomes" id="UP000529783"/>
    </source>
</evidence>
<keyword evidence="3" id="KW-1185">Reference proteome</keyword>
<accession>A0A7Y9JDQ8</accession>
<comment type="caution">
    <text evidence="2">The sequence shown here is derived from an EMBL/GenBank/DDBJ whole genome shotgun (WGS) entry which is preliminary data.</text>
</comment>
<dbReference type="Proteomes" id="UP000529783">
    <property type="component" value="Unassembled WGS sequence"/>
</dbReference>
<dbReference type="Pfam" id="PF13556">
    <property type="entry name" value="HTH_30"/>
    <property type="match status" value="1"/>
</dbReference>
<evidence type="ECO:0000313" key="2">
    <source>
        <dbReference type="EMBL" id="NYD44631.1"/>
    </source>
</evidence>
<organism evidence="2 3">
    <name type="scientific">Actinomadura luteofluorescens</name>
    <dbReference type="NCBI Taxonomy" id="46163"/>
    <lineage>
        <taxon>Bacteria</taxon>
        <taxon>Bacillati</taxon>
        <taxon>Actinomycetota</taxon>
        <taxon>Actinomycetes</taxon>
        <taxon>Streptosporangiales</taxon>
        <taxon>Thermomonosporaceae</taxon>
        <taxon>Actinomadura</taxon>
    </lineage>
</organism>